<dbReference type="InterPro" id="IPR025857">
    <property type="entry name" value="MacB_PCD"/>
</dbReference>
<dbReference type="Pfam" id="PF02687">
    <property type="entry name" value="FtsX"/>
    <property type="match status" value="2"/>
</dbReference>
<dbReference type="RefSeq" id="WP_093917878.1">
    <property type="nucleotide sequence ID" value="NZ_FONW01000001.1"/>
</dbReference>
<evidence type="ECO:0000256" key="2">
    <source>
        <dbReference type="ARBA" id="ARBA00022475"/>
    </source>
</evidence>
<evidence type="ECO:0000259" key="7">
    <source>
        <dbReference type="Pfam" id="PF02687"/>
    </source>
</evidence>
<feature type="domain" description="MacB-like periplasmic core" evidence="8">
    <location>
        <begin position="22"/>
        <end position="237"/>
    </location>
</feature>
<dbReference type="PANTHER" id="PTHR30572:SF18">
    <property type="entry name" value="ABC-TYPE MACROLIDE FAMILY EXPORT SYSTEM PERMEASE COMPONENT 2"/>
    <property type="match status" value="1"/>
</dbReference>
<evidence type="ECO:0000313" key="10">
    <source>
        <dbReference type="Proteomes" id="UP000198964"/>
    </source>
</evidence>
<keyword evidence="5 6" id="KW-0472">Membrane</keyword>
<evidence type="ECO:0000259" key="8">
    <source>
        <dbReference type="Pfam" id="PF12704"/>
    </source>
</evidence>
<evidence type="ECO:0000256" key="3">
    <source>
        <dbReference type="ARBA" id="ARBA00022692"/>
    </source>
</evidence>
<feature type="domain" description="ABC3 transporter permease C-terminal" evidence="7">
    <location>
        <begin position="654"/>
        <end position="767"/>
    </location>
</feature>
<evidence type="ECO:0000256" key="6">
    <source>
        <dbReference type="SAM" id="Phobius"/>
    </source>
</evidence>
<feature type="transmembrane region" description="Helical" evidence="6">
    <location>
        <begin position="651"/>
        <end position="674"/>
    </location>
</feature>
<dbReference type="InterPro" id="IPR003838">
    <property type="entry name" value="ABC3_permease_C"/>
</dbReference>
<gene>
    <name evidence="9" type="ORF">SAMN05216283_101120</name>
</gene>
<comment type="subcellular location">
    <subcellularLocation>
        <location evidence="1">Cell membrane</location>
        <topology evidence="1">Multi-pass membrane protein</topology>
    </subcellularLocation>
</comment>
<sequence>MKNILFTLRKLKKNKASNSLGIAALVVGLVCVMYIFLWIADEVRHDRFHANLDRIFVVHAYLEGGPEKITFGGCPPAVSTAIEAEIPEVEKTCRYIPAYSEMLVTSGSKRFMEGVAFADYSLFDIFSFPFIHGGSNSGDAENQVILTESAAQRYFGKSNPVGEILQLNNKLDLMVSGVIQDIPSHSTIDFDMVIPLEHLRMYYSNDNYLSTWYNNSFRTFGLLNRPEAFEAVASSVTNRIQQEMPESTNFLRAYLFKDGYLYERNHIRNIRIFGIIAILVLVSAILNFINLATAKSSKQAKETGLRKTIGASRWNVVRIIYSEVAIIGALAFVLALLLAIVGLPLFNNTIGKHIDLSTLFAWIPISILVGVYVLTVFLAGSYPAFFLSSFSPIQTLSSNYQTTKGRGIFRNSMVVMMFAVSIVLLSSTLIIGKQTEYMQQMELGFEKDQLLYVKLQGKLGKHAETLREELKRSSGVLSGSVVSNLPNSIGNNGEGWSWEGKDPMFKPLVTNWRTDEHMLETFGATMAEGDYLREQRQGIVINKTFARMIGWDSFVGRTLSGYGTEYPILGVMNDMHFNELSESVEPMAISLGESWSQNYLVLKVATTDVKETIDNIIVACEKIEPAFPVDYAFLDDEYNRQLKSEIVLGKLVGIFSVFTVIVLCLGLLGLVLFLTEQKIKEIGIRKCLGESVPSIVGRFVKPFLISGCLAGLVASPITWMVMNRWLEGYAFRTQITVWVFLVSGLIAVSIAVITVLWQSWRAATRNPVEALRYE</sequence>
<name>A0A1I2AJQ2_9BACT</name>
<dbReference type="PANTHER" id="PTHR30572">
    <property type="entry name" value="MEMBRANE COMPONENT OF TRANSPORTER-RELATED"/>
    <property type="match status" value="1"/>
</dbReference>
<dbReference type="Pfam" id="PF12704">
    <property type="entry name" value="MacB_PCD"/>
    <property type="match status" value="1"/>
</dbReference>
<feature type="transmembrane region" description="Helical" evidence="6">
    <location>
        <begin position="695"/>
        <end position="715"/>
    </location>
</feature>
<feature type="transmembrane region" description="Helical" evidence="6">
    <location>
        <begin position="361"/>
        <end position="387"/>
    </location>
</feature>
<feature type="transmembrane region" description="Helical" evidence="6">
    <location>
        <begin position="408"/>
        <end position="431"/>
    </location>
</feature>
<dbReference type="EMBL" id="FONW01000001">
    <property type="protein sequence ID" value="SFE43173.1"/>
    <property type="molecule type" value="Genomic_DNA"/>
</dbReference>
<evidence type="ECO:0000256" key="1">
    <source>
        <dbReference type="ARBA" id="ARBA00004651"/>
    </source>
</evidence>
<reference evidence="9 10" key="1">
    <citation type="submission" date="2016-10" db="EMBL/GenBank/DDBJ databases">
        <authorList>
            <person name="de Groot N.N."/>
        </authorList>
    </citation>
    <scope>NUCLEOTIDE SEQUENCE [LARGE SCALE GENOMIC DNA]</scope>
    <source>
        <strain evidence="9 10">CGMCC 1.9156</strain>
    </source>
</reference>
<dbReference type="InterPro" id="IPR050250">
    <property type="entry name" value="Macrolide_Exporter_MacB"/>
</dbReference>
<keyword evidence="10" id="KW-1185">Reference proteome</keyword>
<keyword evidence="4 6" id="KW-1133">Transmembrane helix</keyword>
<feature type="transmembrane region" description="Helical" evidence="6">
    <location>
        <begin position="735"/>
        <end position="757"/>
    </location>
</feature>
<dbReference type="GO" id="GO:0022857">
    <property type="term" value="F:transmembrane transporter activity"/>
    <property type="evidence" value="ECO:0007669"/>
    <property type="project" value="TreeGrafter"/>
</dbReference>
<proteinExistence type="predicted"/>
<dbReference type="Proteomes" id="UP000198964">
    <property type="component" value="Unassembled WGS sequence"/>
</dbReference>
<evidence type="ECO:0000256" key="4">
    <source>
        <dbReference type="ARBA" id="ARBA00022989"/>
    </source>
</evidence>
<dbReference type="GO" id="GO:0005886">
    <property type="term" value="C:plasma membrane"/>
    <property type="evidence" value="ECO:0007669"/>
    <property type="project" value="UniProtKB-SubCell"/>
</dbReference>
<organism evidence="9 10">
    <name type="scientific">Sunxiuqinia elliptica</name>
    <dbReference type="NCBI Taxonomy" id="655355"/>
    <lineage>
        <taxon>Bacteria</taxon>
        <taxon>Pseudomonadati</taxon>
        <taxon>Bacteroidota</taxon>
        <taxon>Bacteroidia</taxon>
        <taxon>Marinilabiliales</taxon>
        <taxon>Prolixibacteraceae</taxon>
        <taxon>Sunxiuqinia</taxon>
    </lineage>
</organism>
<accession>A0A1I2AJQ2</accession>
<feature type="transmembrane region" description="Helical" evidence="6">
    <location>
        <begin position="272"/>
        <end position="294"/>
    </location>
</feature>
<feature type="domain" description="ABC3 transporter permease C-terminal" evidence="7">
    <location>
        <begin position="275"/>
        <end position="392"/>
    </location>
</feature>
<keyword evidence="2" id="KW-1003">Cell membrane</keyword>
<feature type="transmembrane region" description="Helical" evidence="6">
    <location>
        <begin position="315"/>
        <end position="341"/>
    </location>
</feature>
<evidence type="ECO:0000256" key="5">
    <source>
        <dbReference type="ARBA" id="ARBA00023136"/>
    </source>
</evidence>
<dbReference type="AlphaFoldDB" id="A0A1I2AJQ2"/>
<feature type="transmembrane region" description="Helical" evidence="6">
    <location>
        <begin position="20"/>
        <end position="40"/>
    </location>
</feature>
<protein>
    <submittedName>
        <fullName evidence="9">FtsX-like permease family protein</fullName>
    </submittedName>
</protein>
<evidence type="ECO:0000313" key="9">
    <source>
        <dbReference type="EMBL" id="SFE43173.1"/>
    </source>
</evidence>
<keyword evidence="3 6" id="KW-0812">Transmembrane</keyword>
<dbReference type="STRING" id="655355.SAMN05216283_101120"/>